<accession>A0ABS8VGK3</accession>
<comment type="caution">
    <text evidence="1">The sequence shown here is derived from an EMBL/GenBank/DDBJ whole genome shotgun (WGS) entry which is preliminary data.</text>
</comment>
<sequence>MEKWRGIWSGLTVLCRKCWRQRCGRVSVSGWQRLWCCEGDGLVVAGLNSEKRGKKNDNAVFRWCSHAGTATVVHWTMGKKRGATDEDYVKRTDEIKSYINRSNCGSSGGSWVGKM</sequence>
<reference evidence="1 2" key="1">
    <citation type="journal article" date="2021" name="BMC Genomics">
        <title>Datura genome reveals duplications of psychoactive alkaloid biosynthetic genes and high mutation rate following tissue culture.</title>
        <authorList>
            <person name="Rajewski A."/>
            <person name="Carter-House D."/>
            <person name="Stajich J."/>
            <person name="Litt A."/>
        </authorList>
    </citation>
    <scope>NUCLEOTIDE SEQUENCE [LARGE SCALE GENOMIC DNA]</scope>
    <source>
        <strain evidence="1">AR-01</strain>
    </source>
</reference>
<protein>
    <submittedName>
        <fullName evidence="1">Uncharacterized protein</fullName>
    </submittedName>
</protein>
<evidence type="ECO:0000313" key="2">
    <source>
        <dbReference type="Proteomes" id="UP000823775"/>
    </source>
</evidence>
<dbReference type="EMBL" id="JACEIK010004766">
    <property type="protein sequence ID" value="MCD9646376.1"/>
    <property type="molecule type" value="Genomic_DNA"/>
</dbReference>
<keyword evidence="2" id="KW-1185">Reference proteome</keyword>
<gene>
    <name evidence="1" type="ORF">HAX54_036149</name>
</gene>
<feature type="non-terminal residue" evidence="1">
    <location>
        <position position="115"/>
    </location>
</feature>
<proteinExistence type="predicted"/>
<name>A0ABS8VGK3_DATST</name>
<organism evidence="1 2">
    <name type="scientific">Datura stramonium</name>
    <name type="common">Jimsonweed</name>
    <name type="synonym">Common thornapple</name>
    <dbReference type="NCBI Taxonomy" id="4076"/>
    <lineage>
        <taxon>Eukaryota</taxon>
        <taxon>Viridiplantae</taxon>
        <taxon>Streptophyta</taxon>
        <taxon>Embryophyta</taxon>
        <taxon>Tracheophyta</taxon>
        <taxon>Spermatophyta</taxon>
        <taxon>Magnoliopsida</taxon>
        <taxon>eudicotyledons</taxon>
        <taxon>Gunneridae</taxon>
        <taxon>Pentapetalae</taxon>
        <taxon>asterids</taxon>
        <taxon>lamiids</taxon>
        <taxon>Solanales</taxon>
        <taxon>Solanaceae</taxon>
        <taxon>Solanoideae</taxon>
        <taxon>Datureae</taxon>
        <taxon>Datura</taxon>
    </lineage>
</organism>
<dbReference type="Proteomes" id="UP000823775">
    <property type="component" value="Unassembled WGS sequence"/>
</dbReference>
<evidence type="ECO:0000313" key="1">
    <source>
        <dbReference type="EMBL" id="MCD9646376.1"/>
    </source>
</evidence>